<evidence type="ECO:0000256" key="3">
    <source>
        <dbReference type="ARBA" id="ARBA00023157"/>
    </source>
</evidence>
<proteinExistence type="predicted"/>
<keyword evidence="3" id="KW-1015">Disulfide bond</keyword>
<feature type="non-terminal residue" evidence="7">
    <location>
        <position position="211"/>
    </location>
</feature>
<evidence type="ECO:0000313" key="7">
    <source>
        <dbReference type="EMBL" id="MDN3565667.1"/>
    </source>
</evidence>
<dbReference type="InterPro" id="IPR013766">
    <property type="entry name" value="Thioredoxin_domain"/>
</dbReference>
<keyword evidence="4" id="KW-0676">Redox-active center</keyword>
<name>A0ABT8A7A8_9PROT</name>
<feature type="chain" id="PRO_5045723148" evidence="5">
    <location>
        <begin position="34"/>
        <end position="211"/>
    </location>
</feature>
<dbReference type="PROSITE" id="PS51318">
    <property type="entry name" value="TAT"/>
    <property type="match status" value="1"/>
</dbReference>
<organism evidence="7 8">
    <name type="scientific">Paeniroseomonas aquatica</name>
    <dbReference type="NCBI Taxonomy" id="373043"/>
    <lineage>
        <taxon>Bacteria</taxon>
        <taxon>Pseudomonadati</taxon>
        <taxon>Pseudomonadota</taxon>
        <taxon>Alphaproteobacteria</taxon>
        <taxon>Acetobacterales</taxon>
        <taxon>Acetobacteraceae</taxon>
        <taxon>Paeniroseomonas</taxon>
    </lineage>
</organism>
<evidence type="ECO:0000259" key="6">
    <source>
        <dbReference type="PROSITE" id="PS51352"/>
    </source>
</evidence>
<comment type="caution">
    <text evidence="7">The sequence shown here is derived from an EMBL/GenBank/DDBJ whole genome shotgun (WGS) entry which is preliminary data.</text>
</comment>
<keyword evidence="1 5" id="KW-0732">Signal</keyword>
<dbReference type="Proteomes" id="UP001529369">
    <property type="component" value="Unassembled WGS sequence"/>
</dbReference>
<dbReference type="InterPro" id="IPR006311">
    <property type="entry name" value="TAT_signal"/>
</dbReference>
<keyword evidence="2" id="KW-0560">Oxidoreductase</keyword>
<feature type="domain" description="Thioredoxin" evidence="6">
    <location>
        <begin position="37"/>
        <end position="211"/>
    </location>
</feature>
<dbReference type="Pfam" id="PF01323">
    <property type="entry name" value="DSBA"/>
    <property type="match status" value="1"/>
</dbReference>
<evidence type="ECO:0000256" key="5">
    <source>
        <dbReference type="SAM" id="SignalP"/>
    </source>
</evidence>
<dbReference type="InterPro" id="IPR036249">
    <property type="entry name" value="Thioredoxin-like_sf"/>
</dbReference>
<gene>
    <name evidence="7" type="ORF">QWZ14_14965</name>
</gene>
<dbReference type="PROSITE" id="PS51352">
    <property type="entry name" value="THIOREDOXIN_2"/>
    <property type="match status" value="1"/>
</dbReference>
<reference evidence="8" key="1">
    <citation type="journal article" date="2019" name="Int. J. Syst. Evol. Microbiol.">
        <title>The Global Catalogue of Microorganisms (GCM) 10K type strain sequencing project: providing services to taxonomists for standard genome sequencing and annotation.</title>
        <authorList>
            <consortium name="The Broad Institute Genomics Platform"/>
            <consortium name="The Broad Institute Genome Sequencing Center for Infectious Disease"/>
            <person name="Wu L."/>
            <person name="Ma J."/>
        </authorList>
    </citation>
    <scope>NUCLEOTIDE SEQUENCE [LARGE SCALE GENOMIC DNA]</scope>
    <source>
        <strain evidence="8">CECT 7131</strain>
    </source>
</reference>
<dbReference type="EMBL" id="JAUFPN010000151">
    <property type="protein sequence ID" value="MDN3565667.1"/>
    <property type="molecule type" value="Genomic_DNA"/>
</dbReference>
<protein>
    <submittedName>
        <fullName evidence="7">DsbA family protein</fullName>
    </submittedName>
</protein>
<sequence length="211" mass="22598">MGQRFMRRRAALLGGLGAVAAMGVAGSQWLAHAQGSPRAGTQVNPNTIFRDPGDPVLGNPNGSLTIAEFFDYRCPFCVRMHPLLNRLLQEDRDIRLVIKEWPVFGGASVTAAKVALAANWQGRFVPVHEALFEHGRALDEAKVRAAAEKAGMDMARLDSDLSGRATDLQASLGRVSMQANALGLQGTPAYVVGPYLVPGAMTYDTLLQVVA</sequence>
<accession>A0ABT8A7A8</accession>
<evidence type="ECO:0000313" key="8">
    <source>
        <dbReference type="Proteomes" id="UP001529369"/>
    </source>
</evidence>
<evidence type="ECO:0000256" key="1">
    <source>
        <dbReference type="ARBA" id="ARBA00022729"/>
    </source>
</evidence>
<evidence type="ECO:0000256" key="4">
    <source>
        <dbReference type="ARBA" id="ARBA00023284"/>
    </source>
</evidence>
<dbReference type="Gene3D" id="3.40.30.10">
    <property type="entry name" value="Glutaredoxin"/>
    <property type="match status" value="1"/>
</dbReference>
<keyword evidence="8" id="KW-1185">Reference proteome</keyword>
<dbReference type="SUPFAM" id="SSF52833">
    <property type="entry name" value="Thioredoxin-like"/>
    <property type="match status" value="1"/>
</dbReference>
<dbReference type="CDD" id="cd03023">
    <property type="entry name" value="DsbA_Com1_like"/>
    <property type="match status" value="1"/>
</dbReference>
<evidence type="ECO:0000256" key="2">
    <source>
        <dbReference type="ARBA" id="ARBA00023002"/>
    </source>
</evidence>
<dbReference type="PANTHER" id="PTHR13887">
    <property type="entry name" value="GLUTATHIONE S-TRANSFERASE KAPPA"/>
    <property type="match status" value="1"/>
</dbReference>
<dbReference type="PANTHER" id="PTHR13887:SF14">
    <property type="entry name" value="DISULFIDE BOND FORMATION PROTEIN D"/>
    <property type="match status" value="1"/>
</dbReference>
<dbReference type="RefSeq" id="WP_290317523.1">
    <property type="nucleotide sequence ID" value="NZ_JAUFPN010000151.1"/>
</dbReference>
<feature type="signal peptide" evidence="5">
    <location>
        <begin position="1"/>
        <end position="33"/>
    </location>
</feature>
<dbReference type="InterPro" id="IPR001853">
    <property type="entry name" value="DSBA-like_thioredoxin_dom"/>
</dbReference>